<organism evidence="2">
    <name type="scientific">Pinguiococcus pyrenoidosus</name>
    <dbReference type="NCBI Taxonomy" id="172671"/>
    <lineage>
        <taxon>Eukaryota</taxon>
        <taxon>Sar</taxon>
        <taxon>Stramenopiles</taxon>
        <taxon>Ochrophyta</taxon>
        <taxon>Pinguiophyceae</taxon>
        <taxon>Pinguiochrysidales</taxon>
        <taxon>Pinguiochrysidaceae</taxon>
        <taxon>Pinguiococcus</taxon>
    </lineage>
</organism>
<evidence type="ECO:0000259" key="1">
    <source>
        <dbReference type="Pfam" id="PF00149"/>
    </source>
</evidence>
<reference evidence="2" key="1">
    <citation type="submission" date="2021-01" db="EMBL/GenBank/DDBJ databases">
        <authorList>
            <person name="Corre E."/>
            <person name="Pelletier E."/>
            <person name="Niang G."/>
            <person name="Scheremetjew M."/>
            <person name="Finn R."/>
            <person name="Kale V."/>
            <person name="Holt S."/>
            <person name="Cochrane G."/>
            <person name="Meng A."/>
            <person name="Brown T."/>
            <person name="Cohen L."/>
        </authorList>
    </citation>
    <scope>NUCLEOTIDE SEQUENCE</scope>
    <source>
        <strain evidence="2">CCMP2078</strain>
    </source>
</reference>
<dbReference type="InterPro" id="IPR029052">
    <property type="entry name" value="Metallo-depent_PP-like"/>
</dbReference>
<dbReference type="Gene3D" id="3.60.21.10">
    <property type="match status" value="1"/>
</dbReference>
<dbReference type="GO" id="GO:0006798">
    <property type="term" value="P:polyphosphate catabolic process"/>
    <property type="evidence" value="ECO:0007669"/>
    <property type="project" value="TreeGrafter"/>
</dbReference>
<gene>
    <name evidence="2" type="ORF">PPYR1160_LOCUS4852</name>
</gene>
<name>A0A7R9U5G6_9STRA</name>
<dbReference type="AlphaFoldDB" id="A0A7R9U5G6"/>
<dbReference type="EMBL" id="HBEA01006323">
    <property type="protein sequence ID" value="CAD8255360.1"/>
    <property type="molecule type" value="Transcribed_RNA"/>
</dbReference>
<dbReference type="PANTHER" id="PTHR42850">
    <property type="entry name" value="METALLOPHOSPHOESTERASE"/>
    <property type="match status" value="1"/>
</dbReference>
<dbReference type="PANTHER" id="PTHR42850:SF4">
    <property type="entry name" value="ZINC-DEPENDENT ENDOPOLYPHOSPHATASE"/>
    <property type="match status" value="1"/>
</dbReference>
<sequence length="268" mass="30099">MVIGDVHGCVDELCMLLKGVDFSPGDLVLFLGDLTAKGPDSVAVVRLARQIGALGVRGNHDFEVIKWIEALRKCPSKPTKLDASEHTRIAAKLVSQDAAWLKSCPWYIHSPDLEMYFVHAGFVPWVPPRQQNPRLMMNMRSILTDKTVLTTYPSPAGDIGGNLLAEYDREASWARLWKGPEIVVYGHDAQRGLQLFEKAVGIDTACVYGGRLTCMVLPEKKLVSVPAKRAYTGWERRGRRRKTKLFRAPGDQRWRTIGEMLEDEWKGP</sequence>
<evidence type="ECO:0000313" key="2">
    <source>
        <dbReference type="EMBL" id="CAD8255360.1"/>
    </source>
</evidence>
<proteinExistence type="predicted"/>
<dbReference type="GO" id="GO:0005737">
    <property type="term" value="C:cytoplasm"/>
    <property type="evidence" value="ECO:0007669"/>
    <property type="project" value="TreeGrafter"/>
</dbReference>
<accession>A0A7R9U5G6</accession>
<dbReference type="InterPro" id="IPR004843">
    <property type="entry name" value="Calcineurin-like_PHP"/>
</dbReference>
<dbReference type="InterPro" id="IPR050126">
    <property type="entry name" value="Ap4A_hydrolase"/>
</dbReference>
<protein>
    <recommendedName>
        <fullName evidence="1">Calcineurin-like phosphoesterase domain-containing protein</fullName>
    </recommendedName>
</protein>
<dbReference type="Pfam" id="PF00149">
    <property type="entry name" value="Metallophos"/>
    <property type="match status" value="1"/>
</dbReference>
<dbReference type="SUPFAM" id="SSF56300">
    <property type="entry name" value="Metallo-dependent phosphatases"/>
    <property type="match status" value="1"/>
</dbReference>
<feature type="domain" description="Calcineurin-like phosphoesterase" evidence="1">
    <location>
        <begin position="1"/>
        <end position="189"/>
    </location>
</feature>
<dbReference type="GO" id="GO:0000298">
    <property type="term" value="F:endopolyphosphatase activity"/>
    <property type="evidence" value="ECO:0007669"/>
    <property type="project" value="TreeGrafter"/>
</dbReference>
<dbReference type="GO" id="GO:0016791">
    <property type="term" value="F:phosphatase activity"/>
    <property type="evidence" value="ECO:0007669"/>
    <property type="project" value="TreeGrafter"/>
</dbReference>